<keyword evidence="1" id="KW-0472">Membrane</keyword>
<feature type="transmembrane region" description="Helical" evidence="1">
    <location>
        <begin position="63"/>
        <end position="84"/>
    </location>
</feature>
<evidence type="ECO:0000256" key="1">
    <source>
        <dbReference type="SAM" id="Phobius"/>
    </source>
</evidence>
<evidence type="ECO:0000313" key="2">
    <source>
        <dbReference type="EMBL" id="OGE64637.1"/>
    </source>
</evidence>
<dbReference type="EMBL" id="MFDU01000004">
    <property type="protein sequence ID" value="OGE64637.1"/>
    <property type="molecule type" value="Genomic_DNA"/>
</dbReference>
<name>A0A1F5MGZ1_9BACT</name>
<feature type="transmembrane region" description="Helical" evidence="1">
    <location>
        <begin position="96"/>
        <end position="115"/>
    </location>
</feature>
<protein>
    <submittedName>
        <fullName evidence="2">Uncharacterized protein</fullName>
    </submittedName>
</protein>
<keyword evidence="1" id="KW-1133">Transmembrane helix</keyword>
<reference evidence="2 3" key="1">
    <citation type="journal article" date="2016" name="Nat. Commun.">
        <title>Thousands of microbial genomes shed light on interconnected biogeochemical processes in an aquifer system.</title>
        <authorList>
            <person name="Anantharaman K."/>
            <person name="Brown C.T."/>
            <person name="Hug L.A."/>
            <person name="Sharon I."/>
            <person name="Castelle C.J."/>
            <person name="Probst A.J."/>
            <person name="Thomas B.C."/>
            <person name="Singh A."/>
            <person name="Wilkins M.J."/>
            <person name="Karaoz U."/>
            <person name="Brodie E.L."/>
            <person name="Williams K.H."/>
            <person name="Hubbard S.S."/>
            <person name="Banfield J.F."/>
        </authorList>
    </citation>
    <scope>NUCLEOTIDE SEQUENCE [LARGE SCALE GENOMIC DNA]</scope>
</reference>
<feature type="transmembrane region" description="Helical" evidence="1">
    <location>
        <begin position="243"/>
        <end position="261"/>
    </location>
</feature>
<gene>
    <name evidence="2" type="ORF">A3J13_01630</name>
</gene>
<feature type="transmembrane region" description="Helical" evidence="1">
    <location>
        <begin position="185"/>
        <end position="205"/>
    </location>
</feature>
<feature type="transmembrane region" description="Helical" evidence="1">
    <location>
        <begin position="151"/>
        <end position="173"/>
    </location>
</feature>
<feature type="transmembrane region" description="Helical" evidence="1">
    <location>
        <begin position="36"/>
        <end position="54"/>
    </location>
</feature>
<feature type="transmembrane region" description="Helical" evidence="1">
    <location>
        <begin position="211"/>
        <end position="231"/>
    </location>
</feature>
<proteinExistence type="predicted"/>
<keyword evidence="1" id="KW-0812">Transmembrane</keyword>
<dbReference type="Proteomes" id="UP000183317">
    <property type="component" value="Unassembled WGS sequence"/>
</dbReference>
<comment type="caution">
    <text evidence="2">The sequence shown here is derived from an EMBL/GenBank/DDBJ whole genome shotgun (WGS) entry which is preliminary data.</text>
</comment>
<feature type="transmembrane region" description="Helical" evidence="1">
    <location>
        <begin position="122"/>
        <end position="145"/>
    </location>
</feature>
<sequence length="262" mass="29635">MDINLGLNKRQKIIVTSLFLTFGLLSTQLVDFNLRFAFIGGLGVLAYILSFWSLSEGLNLTKAVILMILPFFFTIAVSSFYFLLPVRWLTRIPVAFLFGLFFYLLLLSQNVFNVASIRTIPLYRAATTASFLFTLLSAFFIYNVVYAFNLLFLWNGLAVFLISFPLVLQLLWAINMEDRVSGANIIQSFIISLILGELALGFSFWPIATTIWSLSLSSAMYVLLGLTTQILRGRENRRVVWEYIGIGAVVLMISFFTTSWTG</sequence>
<feature type="transmembrane region" description="Helical" evidence="1">
    <location>
        <begin position="12"/>
        <end position="30"/>
    </location>
</feature>
<accession>A0A1F5MGZ1</accession>
<dbReference type="AlphaFoldDB" id="A0A1F5MGZ1"/>
<evidence type="ECO:0000313" key="3">
    <source>
        <dbReference type="Proteomes" id="UP000183317"/>
    </source>
</evidence>
<organism evidence="2 3">
    <name type="scientific">Candidatus Daviesbacteria bacterium RIFCSPLOWO2_02_FULL_36_8</name>
    <dbReference type="NCBI Taxonomy" id="1797793"/>
    <lineage>
        <taxon>Bacteria</taxon>
        <taxon>Candidatus Daviesiibacteriota</taxon>
    </lineage>
</organism>